<dbReference type="EMBL" id="CVRI01000048">
    <property type="protein sequence ID" value="CRK98656.1"/>
    <property type="molecule type" value="Genomic_DNA"/>
</dbReference>
<evidence type="ECO:0000313" key="1">
    <source>
        <dbReference type="EMBL" id="CRK98656.1"/>
    </source>
</evidence>
<dbReference type="Proteomes" id="UP000183832">
    <property type="component" value="Unassembled WGS sequence"/>
</dbReference>
<sequence length="74" mass="8736">MHKLCKNFTTLNFNIYATVTTRMGKKTVETNEETTSLRKCQRTLIITALKLIRVIRGDIISYIDLQHHRMLRKD</sequence>
<keyword evidence="2" id="KW-1185">Reference proteome</keyword>
<evidence type="ECO:0000313" key="2">
    <source>
        <dbReference type="Proteomes" id="UP000183832"/>
    </source>
</evidence>
<gene>
    <name evidence="1" type="ORF">CLUMA_CG012422</name>
</gene>
<reference evidence="1 2" key="1">
    <citation type="submission" date="2015-04" db="EMBL/GenBank/DDBJ databases">
        <authorList>
            <person name="Syromyatnikov M.Y."/>
            <person name="Popov V.N."/>
        </authorList>
    </citation>
    <scope>NUCLEOTIDE SEQUENCE [LARGE SCALE GENOMIC DNA]</scope>
</reference>
<proteinExistence type="predicted"/>
<dbReference type="AlphaFoldDB" id="A0A1J1IEL4"/>
<organism evidence="1 2">
    <name type="scientific">Clunio marinus</name>
    <dbReference type="NCBI Taxonomy" id="568069"/>
    <lineage>
        <taxon>Eukaryota</taxon>
        <taxon>Metazoa</taxon>
        <taxon>Ecdysozoa</taxon>
        <taxon>Arthropoda</taxon>
        <taxon>Hexapoda</taxon>
        <taxon>Insecta</taxon>
        <taxon>Pterygota</taxon>
        <taxon>Neoptera</taxon>
        <taxon>Endopterygota</taxon>
        <taxon>Diptera</taxon>
        <taxon>Nematocera</taxon>
        <taxon>Chironomoidea</taxon>
        <taxon>Chironomidae</taxon>
        <taxon>Clunio</taxon>
    </lineage>
</organism>
<accession>A0A1J1IEL4</accession>
<protein>
    <submittedName>
        <fullName evidence="1">CLUMA_CG012422, isoform A</fullName>
    </submittedName>
</protein>
<name>A0A1J1IEL4_9DIPT</name>